<gene>
    <name evidence="8" type="ORF">IAB78_08320</name>
</gene>
<keyword evidence="5" id="KW-0998">Cell outer membrane</keyword>
<evidence type="ECO:0000259" key="6">
    <source>
        <dbReference type="Pfam" id="PF07980"/>
    </source>
</evidence>
<dbReference type="Pfam" id="PF07980">
    <property type="entry name" value="SusD_RagB"/>
    <property type="match status" value="1"/>
</dbReference>
<dbReference type="InterPro" id="IPR011990">
    <property type="entry name" value="TPR-like_helical_dom_sf"/>
</dbReference>
<dbReference type="Pfam" id="PF14322">
    <property type="entry name" value="SusD-like_3"/>
    <property type="match status" value="1"/>
</dbReference>
<dbReference type="Gene3D" id="1.25.40.390">
    <property type="match status" value="1"/>
</dbReference>
<protein>
    <submittedName>
        <fullName evidence="8">RagB/SusD family nutrient uptake outer membrane protein</fullName>
    </submittedName>
</protein>
<evidence type="ECO:0000313" key="8">
    <source>
        <dbReference type="EMBL" id="MBO8486411.1"/>
    </source>
</evidence>
<sequence>MTSCIGDLDTVPLNPNDKVEQNAYGTDEAGYLQGLARLYFQFITNDTKDLQVSDGGSAELIRAYWSVQETSTDEAKCAWSDDAWVRALNTNTWTEAQNDATYAVYVRTLQGIVYINDFLRQTTDKKLEERGVGPEVAAKVAGFRAEARFLRAYLYWIAVDTFGNVPFITEDSPFGINVLPEQGTRAEIFNFCIDELEDLVADGSAMPEARTNYPRADKGSVYGLLARMYLNAEVYTSVPMWEEAKAACEKIFTMGYQLCPDYASLFRGDNGENLEARNEFLFAIAYDAENSQSFGGTTYLTFAAIAQDDIREMETDTPDGKQTVTYYPNGVNGGWGGIRVPYEFVLKYFQVEDTDYSSGEYTCTDKRGQMFCIAGREESMEDALYVFLNGWSCLKFNNVPHDKTPEEYGDVAVTKAYSDIDFPLIRLGEIYLIYAEACLELNEPETALQYLQDLSQRAGVEAPEGYNRNYLIEERARELMWEGHRRTDLIRWGVFHTSDFLWPYKGGDSFRGQGFDQYKTLFALPLTDITANGTLVQNPGYKQTEN</sequence>
<dbReference type="Proteomes" id="UP000823750">
    <property type="component" value="Unassembled WGS sequence"/>
</dbReference>
<accession>A0A9D9NSL6</accession>
<evidence type="ECO:0000256" key="5">
    <source>
        <dbReference type="ARBA" id="ARBA00023237"/>
    </source>
</evidence>
<reference evidence="8" key="2">
    <citation type="journal article" date="2021" name="PeerJ">
        <title>Extensive microbial diversity within the chicken gut microbiome revealed by metagenomics and culture.</title>
        <authorList>
            <person name="Gilroy R."/>
            <person name="Ravi A."/>
            <person name="Getino M."/>
            <person name="Pursley I."/>
            <person name="Horton D.L."/>
            <person name="Alikhan N.F."/>
            <person name="Baker D."/>
            <person name="Gharbi K."/>
            <person name="Hall N."/>
            <person name="Watson M."/>
            <person name="Adriaenssens E.M."/>
            <person name="Foster-Nyarko E."/>
            <person name="Jarju S."/>
            <person name="Secka A."/>
            <person name="Antonio M."/>
            <person name="Oren A."/>
            <person name="Chaudhuri R.R."/>
            <person name="La Ragione R."/>
            <person name="Hildebrand F."/>
            <person name="Pallen M.J."/>
        </authorList>
    </citation>
    <scope>NUCLEOTIDE SEQUENCE</scope>
    <source>
        <strain evidence="8">B2-16538</strain>
    </source>
</reference>
<evidence type="ECO:0000313" key="9">
    <source>
        <dbReference type="Proteomes" id="UP000823750"/>
    </source>
</evidence>
<feature type="domain" description="RagB/SusD" evidence="6">
    <location>
        <begin position="397"/>
        <end position="541"/>
    </location>
</feature>
<proteinExistence type="inferred from homology"/>
<evidence type="ECO:0000256" key="2">
    <source>
        <dbReference type="ARBA" id="ARBA00006275"/>
    </source>
</evidence>
<evidence type="ECO:0000259" key="7">
    <source>
        <dbReference type="Pfam" id="PF14322"/>
    </source>
</evidence>
<comment type="subcellular location">
    <subcellularLocation>
        <location evidence="1">Cell outer membrane</location>
    </subcellularLocation>
</comment>
<reference evidence="8" key="1">
    <citation type="submission" date="2020-10" db="EMBL/GenBank/DDBJ databases">
        <authorList>
            <person name="Gilroy R."/>
        </authorList>
    </citation>
    <scope>NUCLEOTIDE SEQUENCE</scope>
    <source>
        <strain evidence="8">B2-16538</strain>
    </source>
</reference>
<organism evidence="8 9">
    <name type="scientific">Candidatus Cryptobacteroides excrementavium</name>
    <dbReference type="NCBI Taxonomy" id="2840759"/>
    <lineage>
        <taxon>Bacteria</taxon>
        <taxon>Pseudomonadati</taxon>
        <taxon>Bacteroidota</taxon>
        <taxon>Bacteroidia</taxon>
        <taxon>Bacteroidales</taxon>
        <taxon>Candidatus Cryptobacteroides</taxon>
    </lineage>
</organism>
<dbReference type="Gene3D" id="1.25.40.10">
    <property type="entry name" value="Tetratricopeptide repeat domain"/>
    <property type="match status" value="1"/>
</dbReference>
<dbReference type="InterPro" id="IPR012944">
    <property type="entry name" value="SusD_RagB_dom"/>
</dbReference>
<dbReference type="GO" id="GO:0009279">
    <property type="term" value="C:cell outer membrane"/>
    <property type="evidence" value="ECO:0007669"/>
    <property type="project" value="UniProtKB-SubCell"/>
</dbReference>
<dbReference type="InterPro" id="IPR033985">
    <property type="entry name" value="SusD-like_N"/>
</dbReference>
<dbReference type="AlphaFoldDB" id="A0A9D9NSL6"/>
<evidence type="ECO:0000256" key="3">
    <source>
        <dbReference type="ARBA" id="ARBA00022729"/>
    </source>
</evidence>
<evidence type="ECO:0000256" key="4">
    <source>
        <dbReference type="ARBA" id="ARBA00023136"/>
    </source>
</evidence>
<keyword evidence="3" id="KW-0732">Signal</keyword>
<dbReference type="SUPFAM" id="SSF48452">
    <property type="entry name" value="TPR-like"/>
    <property type="match status" value="1"/>
</dbReference>
<dbReference type="EMBL" id="JADILX010000125">
    <property type="protein sequence ID" value="MBO8486411.1"/>
    <property type="molecule type" value="Genomic_DNA"/>
</dbReference>
<keyword evidence="4" id="KW-0472">Membrane</keyword>
<evidence type="ECO:0000256" key="1">
    <source>
        <dbReference type="ARBA" id="ARBA00004442"/>
    </source>
</evidence>
<name>A0A9D9NSL6_9BACT</name>
<comment type="caution">
    <text evidence="8">The sequence shown here is derived from an EMBL/GenBank/DDBJ whole genome shotgun (WGS) entry which is preliminary data.</text>
</comment>
<comment type="similarity">
    <text evidence="2">Belongs to the SusD family.</text>
</comment>
<dbReference type="Gene3D" id="1.10.3780.10">
    <property type="entry name" value="SusD-like"/>
    <property type="match status" value="1"/>
</dbReference>
<feature type="domain" description="SusD-like N-terminal" evidence="7">
    <location>
        <begin position="77"/>
        <end position="230"/>
    </location>
</feature>